<reference evidence="1 2" key="1">
    <citation type="submission" date="2020-08" db="EMBL/GenBank/DDBJ databases">
        <title>Genomic Encyclopedia of Type Strains, Phase IV (KMG-IV): sequencing the most valuable type-strain genomes for metagenomic binning, comparative biology and taxonomic classification.</title>
        <authorList>
            <person name="Goeker M."/>
        </authorList>
    </citation>
    <scope>NUCLEOTIDE SEQUENCE [LARGE SCALE GENOMIC DNA]</scope>
    <source>
        <strain evidence="1 2">DSM 11490</strain>
    </source>
</reference>
<dbReference type="InterPro" id="IPR038573">
    <property type="entry name" value="BrnT_sf"/>
</dbReference>
<name>A0AA40VCU4_9HYPH</name>
<accession>A0AA40VCU4</accession>
<keyword evidence="2" id="KW-1185">Reference proteome</keyword>
<dbReference type="Proteomes" id="UP000543554">
    <property type="component" value="Unassembled WGS sequence"/>
</dbReference>
<evidence type="ECO:0008006" key="3">
    <source>
        <dbReference type="Google" id="ProtNLM"/>
    </source>
</evidence>
<protein>
    <recommendedName>
        <fullName evidence="3">BrnT family toxin</fullName>
    </recommendedName>
</protein>
<dbReference type="AlphaFoldDB" id="A0AA40VCU4"/>
<comment type="caution">
    <text evidence="1">The sequence shown here is derived from an EMBL/GenBank/DDBJ whole genome shotgun (WGS) entry which is preliminary data.</text>
</comment>
<organism evidence="1 2">
    <name type="scientific">Methylorubrum thiocyanatum</name>
    <dbReference type="NCBI Taxonomy" id="47958"/>
    <lineage>
        <taxon>Bacteria</taxon>
        <taxon>Pseudomonadati</taxon>
        <taxon>Pseudomonadota</taxon>
        <taxon>Alphaproteobacteria</taxon>
        <taxon>Hyphomicrobiales</taxon>
        <taxon>Methylobacteriaceae</taxon>
        <taxon>Methylorubrum</taxon>
    </lineage>
</organism>
<dbReference type="RefSeq" id="WP_012453105.1">
    <property type="nucleotide sequence ID" value="NZ_BPRF01000029.1"/>
</dbReference>
<dbReference type="Gene3D" id="3.10.450.530">
    <property type="entry name" value="Ribonuclease toxin, BrnT, of type II toxin-antitoxin system"/>
    <property type="match status" value="1"/>
</dbReference>
<dbReference type="EMBL" id="JACJIB010000005">
    <property type="protein sequence ID" value="MBA8913936.1"/>
    <property type="molecule type" value="Genomic_DNA"/>
</dbReference>
<gene>
    <name evidence="1" type="ORF">HNR51_003027</name>
</gene>
<dbReference type="InterPro" id="IPR007460">
    <property type="entry name" value="BrnT_toxin"/>
</dbReference>
<evidence type="ECO:0000313" key="2">
    <source>
        <dbReference type="Proteomes" id="UP000543554"/>
    </source>
</evidence>
<sequence>MPITFDAAKSEWNRQERGMPFTMAERFDFDTALVREDVRETYAEPRFQALGKIGREVVFLVFSPTEDGFRVISLRKATKQERSVWLARHP</sequence>
<proteinExistence type="predicted"/>
<dbReference type="Pfam" id="PF04365">
    <property type="entry name" value="BrnT_toxin"/>
    <property type="match status" value="1"/>
</dbReference>
<evidence type="ECO:0000313" key="1">
    <source>
        <dbReference type="EMBL" id="MBA8913936.1"/>
    </source>
</evidence>